<dbReference type="AlphaFoldDB" id="A0A7W5BEQ9"/>
<keyword evidence="2 4" id="KW-0012">Acyltransferase</keyword>
<gene>
    <name evidence="4" type="ORF">FHS03_004908</name>
</gene>
<accession>A0A7W5BEQ9</accession>
<proteinExistence type="predicted"/>
<dbReference type="PROSITE" id="PS51186">
    <property type="entry name" value="GNAT"/>
    <property type="match status" value="1"/>
</dbReference>
<dbReference type="EC" id="2.3.1.-" evidence="4"/>
<organism evidence="4 5">
    <name type="scientific">Pseudoduganella violacea</name>
    <dbReference type="NCBI Taxonomy" id="1715466"/>
    <lineage>
        <taxon>Bacteria</taxon>
        <taxon>Pseudomonadati</taxon>
        <taxon>Pseudomonadota</taxon>
        <taxon>Betaproteobacteria</taxon>
        <taxon>Burkholderiales</taxon>
        <taxon>Oxalobacteraceae</taxon>
        <taxon>Telluria group</taxon>
        <taxon>Pseudoduganella</taxon>
    </lineage>
</organism>
<dbReference type="PANTHER" id="PTHR43800">
    <property type="entry name" value="PEPTIDYL-LYSINE N-ACETYLTRANSFERASE YJAB"/>
    <property type="match status" value="1"/>
</dbReference>
<dbReference type="InterPro" id="IPR016181">
    <property type="entry name" value="Acyl_CoA_acyltransferase"/>
</dbReference>
<protein>
    <submittedName>
        <fullName evidence="4">Putative acetyltransferase</fullName>
        <ecNumber evidence="4">2.3.1.-</ecNumber>
    </submittedName>
</protein>
<comment type="caution">
    <text evidence="4">The sequence shown here is derived from an EMBL/GenBank/DDBJ whole genome shotgun (WGS) entry which is preliminary data.</text>
</comment>
<dbReference type="Pfam" id="PF00583">
    <property type="entry name" value="Acetyltransf_1"/>
    <property type="match status" value="1"/>
</dbReference>
<dbReference type="EMBL" id="JACHXD010000020">
    <property type="protein sequence ID" value="MBB3121816.1"/>
    <property type="molecule type" value="Genomic_DNA"/>
</dbReference>
<evidence type="ECO:0000256" key="2">
    <source>
        <dbReference type="ARBA" id="ARBA00023315"/>
    </source>
</evidence>
<evidence type="ECO:0000259" key="3">
    <source>
        <dbReference type="PROSITE" id="PS51186"/>
    </source>
</evidence>
<name>A0A7W5BEQ9_9BURK</name>
<feature type="domain" description="N-acetyltransferase" evidence="3">
    <location>
        <begin position="6"/>
        <end position="150"/>
    </location>
</feature>
<dbReference type="Gene3D" id="3.40.630.30">
    <property type="match status" value="1"/>
</dbReference>
<dbReference type="GO" id="GO:0016747">
    <property type="term" value="F:acyltransferase activity, transferring groups other than amino-acyl groups"/>
    <property type="evidence" value="ECO:0007669"/>
    <property type="project" value="InterPro"/>
</dbReference>
<evidence type="ECO:0000256" key="1">
    <source>
        <dbReference type="ARBA" id="ARBA00022679"/>
    </source>
</evidence>
<evidence type="ECO:0000313" key="5">
    <source>
        <dbReference type="Proteomes" id="UP000541535"/>
    </source>
</evidence>
<keyword evidence="1 4" id="KW-0808">Transferase</keyword>
<sequence>MDKIQLQIRAFEAADTRKLSAIWFEASRRAHAFLGEARLREQRTLIEEVYLPNAETWVACLDGAPVGFIGLIDSFIGGMFVDPGRQGSGIGRALAAHALALKGELELEVYAENRPACAFYQRLGCEEIARRPEDDEGLPFEVILMRLRNIDHSASRGVGV</sequence>
<dbReference type="Proteomes" id="UP000541535">
    <property type="component" value="Unassembled WGS sequence"/>
</dbReference>
<dbReference type="SUPFAM" id="SSF55729">
    <property type="entry name" value="Acyl-CoA N-acyltransferases (Nat)"/>
    <property type="match status" value="1"/>
</dbReference>
<evidence type="ECO:0000313" key="4">
    <source>
        <dbReference type="EMBL" id="MBB3121816.1"/>
    </source>
</evidence>
<keyword evidence="5" id="KW-1185">Reference proteome</keyword>
<dbReference type="RefSeq" id="WP_183443508.1">
    <property type="nucleotide sequence ID" value="NZ_JACHXD010000020.1"/>
</dbReference>
<dbReference type="CDD" id="cd04301">
    <property type="entry name" value="NAT_SF"/>
    <property type="match status" value="1"/>
</dbReference>
<reference evidence="4 5" key="1">
    <citation type="submission" date="2020-08" db="EMBL/GenBank/DDBJ databases">
        <title>Genomic Encyclopedia of Type Strains, Phase III (KMG-III): the genomes of soil and plant-associated and newly described type strains.</title>
        <authorList>
            <person name="Whitman W."/>
        </authorList>
    </citation>
    <scope>NUCLEOTIDE SEQUENCE [LARGE SCALE GENOMIC DNA]</scope>
    <source>
        <strain evidence="4 5">CECT 8897</strain>
    </source>
</reference>
<dbReference type="PANTHER" id="PTHR43800:SF1">
    <property type="entry name" value="PEPTIDYL-LYSINE N-ACETYLTRANSFERASE YJAB"/>
    <property type="match status" value="1"/>
</dbReference>
<dbReference type="InterPro" id="IPR000182">
    <property type="entry name" value="GNAT_dom"/>
</dbReference>